<dbReference type="InterPro" id="IPR049790">
    <property type="entry name" value="Rv3655c/TadE"/>
</dbReference>
<reference evidence="5 6" key="1">
    <citation type="submission" date="2020-12" db="EMBL/GenBank/DDBJ databases">
        <title>FDA dAtabase for Regulatory Grade micrObial Sequences (FDA-ARGOS): Supporting development and validation of Infectious Disease Dx tests.</title>
        <authorList>
            <person name="Sproer C."/>
            <person name="Gronow S."/>
            <person name="Severitt S."/>
            <person name="Schroder I."/>
            <person name="Tallon L."/>
            <person name="Sadzewicz L."/>
            <person name="Zhao X."/>
            <person name="Boylan J."/>
            <person name="Ott S."/>
            <person name="Bowen H."/>
            <person name="Vavikolanu K."/>
            <person name="Mehta A."/>
            <person name="Aluvathingal J."/>
            <person name="Nadendla S."/>
            <person name="Lowell S."/>
            <person name="Myers T."/>
            <person name="Yan Y."/>
            <person name="Sichtig H."/>
        </authorList>
    </citation>
    <scope>NUCLEOTIDE SEQUENCE [LARGE SCALE GENOMIC DNA]</scope>
    <source>
        <strain evidence="3 5">FDAARGOS_938</strain>
        <strain evidence="4 6">FDAARGOS_991</strain>
    </source>
</reference>
<evidence type="ECO:0000313" key="3">
    <source>
        <dbReference type="EMBL" id="QPR31598.1"/>
    </source>
</evidence>
<evidence type="ECO:0000256" key="1">
    <source>
        <dbReference type="SAM" id="Phobius"/>
    </source>
</evidence>
<dbReference type="Proteomes" id="UP000595198">
    <property type="component" value="Chromosome"/>
</dbReference>
<organism evidence="2 7">
    <name type="scientific">Corynebacterium amycolatum</name>
    <dbReference type="NCBI Taxonomy" id="43765"/>
    <lineage>
        <taxon>Bacteria</taxon>
        <taxon>Bacillati</taxon>
        <taxon>Actinomycetota</taxon>
        <taxon>Actinomycetes</taxon>
        <taxon>Mycobacteriales</taxon>
        <taxon>Corynebacteriaceae</taxon>
        <taxon>Corynebacterium</taxon>
    </lineage>
</organism>
<keyword evidence="6" id="KW-1185">Reference proteome</keyword>
<reference evidence="2" key="2">
    <citation type="submission" date="2023-05" db="EMBL/GenBank/DDBJ databases">
        <authorList>
            <person name="Du J."/>
        </authorList>
    </citation>
    <scope>NUCLEOTIDE SEQUENCE</scope>
    <source>
        <strain evidence="2">UMB1064</strain>
    </source>
</reference>
<evidence type="ECO:0000313" key="4">
    <source>
        <dbReference type="EMBL" id="QQB83478.1"/>
    </source>
</evidence>
<name>A0AAW9SL82_CORAY</name>
<evidence type="ECO:0000313" key="5">
    <source>
        <dbReference type="Proteomes" id="UP000594774"/>
    </source>
</evidence>
<gene>
    <name evidence="3" type="ORF">I6G95_03955</name>
    <name evidence="4" type="ORF">I6H48_04535</name>
    <name evidence="2" type="ORF">QP460_006870</name>
</gene>
<dbReference type="NCBIfam" id="NF041390">
    <property type="entry name" value="TadE_Rv3655c"/>
    <property type="match status" value="1"/>
</dbReference>
<dbReference type="Proteomes" id="UP001223646">
    <property type="component" value="Unassembled WGS sequence"/>
</dbReference>
<reference evidence="2" key="3">
    <citation type="submission" date="2024-05" db="EMBL/GenBank/DDBJ databases">
        <authorList>
            <person name="Wolfe A."/>
        </authorList>
    </citation>
    <scope>NUCLEOTIDE SEQUENCE</scope>
    <source>
        <strain evidence="2">UMB1064</strain>
    </source>
</reference>
<dbReference type="RefSeq" id="WP_050773635.1">
    <property type="nucleotide sequence ID" value="NZ_CP065628.1"/>
</dbReference>
<keyword evidence="1" id="KW-0472">Membrane</keyword>
<sequence length="117" mass="12093">MSSRIRSTLHRLCVGDEGQTTVETAFGLAALVTVMVTALSGLVTIAMYLGLTDAAGAIARAEARGDAETVAELRADADGQVAISETSGTVRVTIRRSAGPFSLEARAVALRERVASS</sequence>
<keyword evidence="1" id="KW-0812">Transmembrane</keyword>
<keyword evidence="1" id="KW-1133">Transmembrane helix</keyword>
<evidence type="ECO:0000313" key="7">
    <source>
        <dbReference type="Proteomes" id="UP001223646"/>
    </source>
</evidence>
<feature type="transmembrane region" description="Helical" evidence="1">
    <location>
        <begin position="25"/>
        <end position="51"/>
    </location>
</feature>
<accession>A0AAW9SL82</accession>
<dbReference type="EMBL" id="CP065628">
    <property type="protein sequence ID" value="QPR31598.1"/>
    <property type="molecule type" value="Genomic_DNA"/>
</dbReference>
<dbReference type="AlphaFoldDB" id="A0AAW9SL82"/>
<dbReference type="Proteomes" id="UP000594774">
    <property type="component" value="Chromosome"/>
</dbReference>
<evidence type="ECO:0000313" key="6">
    <source>
        <dbReference type="Proteomes" id="UP000595198"/>
    </source>
</evidence>
<proteinExistence type="predicted"/>
<dbReference type="EMBL" id="JASOOY020000021">
    <property type="protein sequence ID" value="MEO3717307.1"/>
    <property type="molecule type" value="Genomic_DNA"/>
</dbReference>
<dbReference type="EMBL" id="CP066023">
    <property type="protein sequence ID" value="QQB83478.1"/>
    <property type="molecule type" value="Genomic_DNA"/>
</dbReference>
<protein>
    <submittedName>
        <fullName evidence="2">TadE family type IV pilus minor pilin</fullName>
    </submittedName>
</protein>
<evidence type="ECO:0000313" key="2">
    <source>
        <dbReference type="EMBL" id="MEO3717307.1"/>
    </source>
</evidence>